<keyword evidence="2" id="KW-1185">Reference proteome</keyword>
<organism evidence="1 2">
    <name type="scientific">Racocetra persica</name>
    <dbReference type="NCBI Taxonomy" id="160502"/>
    <lineage>
        <taxon>Eukaryota</taxon>
        <taxon>Fungi</taxon>
        <taxon>Fungi incertae sedis</taxon>
        <taxon>Mucoromycota</taxon>
        <taxon>Glomeromycotina</taxon>
        <taxon>Glomeromycetes</taxon>
        <taxon>Diversisporales</taxon>
        <taxon>Gigasporaceae</taxon>
        <taxon>Racocetra</taxon>
    </lineage>
</organism>
<dbReference type="Proteomes" id="UP000789920">
    <property type="component" value="Unassembled WGS sequence"/>
</dbReference>
<accession>A0ACA9R5N0</accession>
<evidence type="ECO:0000313" key="2">
    <source>
        <dbReference type="Proteomes" id="UP000789920"/>
    </source>
</evidence>
<name>A0ACA9R5N0_9GLOM</name>
<proteinExistence type="predicted"/>
<gene>
    <name evidence="1" type="ORF">RPERSI_LOCUS17126</name>
</gene>
<dbReference type="EMBL" id="CAJVQC010043435">
    <property type="protein sequence ID" value="CAG8777544.1"/>
    <property type="molecule type" value="Genomic_DNA"/>
</dbReference>
<reference evidence="1" key="1">
    <citation type="submission" date="2021-06" db="EMBL/GenBank/DDBJ databases">
        <authorList>
            <person name="Kallberg Y."/>
            <person name="Tangrot J."/>
            <person name="Rosling A."/>
        </authorList>
    </citation>
    <scope>NUCLEOTIDE SEQUENCE</scope>
    <source>
        <strain evidence="1">MA461A</strain>
    </source>
</reference>
<protein>
    <submittedName>
        <fullName evidence="1">19238_t:CDS:1</fullName>
    </submittedName>
</protein>
<sequence>PTASDIYDELWKWYQILNYSSEEDENKLTILKASLLAEAIIPI</sequence>
<comment type="caution">
    <text evidence="1">The sequence shown here is derived from an EMBL/GenBank/DDBJ whole genome shotgun (WGS) entry which is preliminary data.</text>
</comment>
<evidence type="ECO:0000313" key="1">
    <source>
        <dbReference type="EMBL" id="CAG8777544.1"/>
    </source>
</evidence>
<feature type="non-terminal residue" evidence="1">
    <location>
        <position position="1"/>
    </location>
</feature>